<sequence>MGSRARVVALPALPARRHDRALSTRAWLIDFLEHFTFESVNALTLHFVQRATTWRGFSRALAVATKEATDKDSNWLIERAAC</sequence>
<evidence type="ECO:0000313" key="1">
    <source>
        <dbReference type="EMBL" id="SCM74772.1"/>
    </source>
</evidence>
<accession>A0A212LB17</accession>
<gene>
    <name evidence="1" type="ORF">KL86DES1_22145</name>
</gene>
<dbReference type="AlphaFoldDB" id="A0A212LB17"/>
<dbReference type="EMBL" id="FMJC01000002">
    <property type="protein sequence ID" value="SCM74772.1"/>
    <property type="molecule type" value="Genomic_DNA"/>
</dbReference>
<name>A0A212LB17_9BACT</name>
<protein>
    <submittedName>
        <fullName evidence="1">Uncharacterized protein</fullName>
    </submittedName>
</protein>
<proteinExistence type="predicted"/>
<reference evidence="1" key="1">
    <citation type="submission" date="2016-08" db="EMBL/GenBank/DDBJ databases">
        <authorList>
            <person name="Seilhamer J.J."/>
        </authorList>
    </citation>
    <scope>NUCLEOTIDE SEQUENCE</scope>
    <source>
        <strain evidence="1">86-1</strain>
    </source>
</reference>
<organism evidence="1">
    <name type="scientific">uncultured Desulfovibrio sp</name>
    <dbReference type="NCBI Taxonomy" id="167968"/>
    <lineage>
        <taxon>Bacteria</taxon>
        <taxon>Pseudomonadati</taxon>
        <taxon>Thermodesulfobacteriota</taxon>
        <taxon>Desulfovibrionia</taxon>
        <taxon>Desulfovibrionales</taxon>
        <taxon>Desulfovibrionaceae</taxon>
        <taxon>Desulfovibrio</taxon>
        <taxon>environmental samples</taxon>
    </lineage>
</organism>